<evidence type="ECO:0000313" key="3">
    <source>
        <dbReference type="Proteomes" id="UP000467236"/>
    </source>
</evidence>
<feature type="compositionally biased region" description="Basic and acidic residues" evidence="1">
    <location>
        <begin position="1"/>
        <end position="18"/>
    </location>
</feature>
<feature type="region of interest" description="Disordered" evidence="1">
    <location>
        <begin position="1"/>
        <end position="49"/>
    </location>
</feature>
<sequence length="49" mass="5392">MRTDRRGCPRGIRPDGRQAVRAPVLPNHMLDDPPVTTERADNAATILSP</sequence>
<proteinExistence type="predicted"/>
<dbReference type="AlphaFoldDB" id="A0A7I7MQI3"/>
<dbReference type="Proteomes" id="UP000467236">
    <property type="component" value="Chromosome"/>
</dbReference>
<accession>A0A7I7MQI3</accession>
<evidence type="ECO:0000256" key="1">
    <source>
        <dbReference type="SAM" id="MobiDB-lite"/>
    </source>
</evidence>
<evidence type="ECO:0000313" key="2">
    <source>
        <dbReference type="EMBL" id="BBX74336.1"/>
    </source>
</evidence>
<gene>
    <name evidence="2" type="ORF">MSHI_22420</name>
</gene>
<protein>
    <submittedName>
        <fullName evidence="2">Uncharacterized protein</fullName>
    </submittedName>
</protein>
<name>A0A7I7MQI3_9MYCO</name>
<keyword evidence="3" id="KW-1185">Reference proteome</keyword>
<reference evidence="2 3" key="1">
    <citation type="journal article" date="2019" name="Emerg. Microbes Infect.">
        <title>Comprehensive subspecies identification of 175 nontuberculous mycobacteria species based on 7547 genomic profiles.</title>
        <authorList>
            <person name="Matsumoto Y."/>
            <person name="Kinjo T."/>
            <person name="Motooka D."/>
            <person name="Nabeya D."/>
            <person name="Jung N."/>
            <person name="Uechi K."/>
            <person name="Horii T."/>
            <person name="Iida T."/>
            <person name="Fujita J."/>
            <person name="Nakamura S."/>
        </authorList>
    </citation>
    <scope>NUCLEOTIDE SEQUENCE [LARGE SCALE GENOMIC DNA]</scope>
    <source>
        <strain evidence="2 3">JCM 14233</strain>
    </source>
</reference>
<dbReference type="KEGG" id="mshj:MSHI_22420"/>
<organism evidence="2 3">
    <name type="scientific">Mycobacterium shinjukuense</name>
    <dbReference type="NCBI Taxonomy" id="398694"/>
    <lineage>
        <taxon>Bacteria</taxon>
        <taxon>Bacillati</taxon>
        <taxon>Actinomycetota</taxon>
        <taxon>Actinomycetes</taxon>
        <taxon>Mycobacteriales</taxon>
        <taxon>Mycobacteriaceae</taxon>
        <taxon>Mycobacterium</taxon>
    </lineage>
</organism>
<dbReference type="EMBL" id="AP022575">
    <property type="protein sequence ID" value="BBX74336.1"/>
    <property type="molecule type" value="Genomic_DNA"/>
</dbReference>